<sequence length="291" mass="32014">MNEIAVTFGPDRRLSGTLTVPDTEMRPLGIVLLNAGVIHRIGPHRLNVKMARRLSEAGFASLRFDLSGQGDSRAADAGLPYREQSILDLQAAMDQLGQSCGLRHFAVVGICSGADHGLACALQDDRIQGLWMLDGYAYPTWKTQALLYWKSLARRGPLGSVGWLVAKAWTLPALAAQGLLRRRPQGDAISYGRPVPTVEEFSSQLEALVARGVRICMTYSGSLLNTYNYQGQFMDVFGRHPWAARIECHYTPHLDHTLTPLAAQEEACHRVVHWATQVGVPTTQVQSRRAA</sequence>
<accession>A0ABY6MW29</accession>
<dbReference type="SUPFAM" id="SSF53474">
    <property type="entry name" value="alpha/beta-Hydrolases"/>
    <property type="match status" value="1"/>
</dbReference>
<dbReference type="InterPro" id="IPR000073">
    <property type="entry name" value="AB_hydrolase_1"/>
</dbReference>
<evidence type="ECO:0000313" key="2">
    <source>
        <dbReference type="EMBL" id="UZD56200.1"/>
    </source>
</evidence>
<keyword evidence="3" id="KW-1185">Reference proteome</keyword>
<evidence type="ECO:0000259" key="1">
    <source>
        <dbReference type="Pfam" id="PF00561"/>
    </source>
</evidence>
<proteinExistence type="predicted"/>
<evidence type="ECO:0000313" key="3">
    <source>
        <dbReference type="Proteomes" id="UP001163266"/>
    </source>
</evidence>
<dbReference type="InterPro" id="IPR029058">
    <property type="entry name" value="AB_hydrolase_fold"/>
</dbReference>
<protein>
    <recommendedName>
        <fullName evidence="1">AB hydrolase-1 domain-containing protein</fullName>
    </recommendedName>
</protein>
<dbReference type="Gene3D" id="3.40.50.1820">
    <property type="entry name" value="alpha/beta hydrolase"/>
    <property type="match status" value="1"/>
</dbReference>
<dbReference type="Pfam" id="PF00561">
    <property type="entry name" value="Abhydrolase_1"/>
    <property type="match status" value="1"/>
</dbReference>
<organism evidence="2 3">
    <name type="scientific">Caldimonas aquatica</name>
    <dbReference type="NCBI Taxonomy" id="376175"/>
    <lineage>
        <taxon>Bacteria</taxon>
        <taxon>Pseudomonadati</taxon>
        <taxon>Pseudomonadota</taxon>
        <taxon>Betaproteobacteria</taxon>
        <taxon>Burkholderiales</taxon>
        <taxon>Sphaerotilaceae</taxon>
        <taxon>Caldimonas</taxon>
    </lineage>
</organism>
<name>A0ABY6MW29_9BURK</name>
<dbReference type="EMBL" id="CP110257">
    <property type="protein sequence ID" value="UZD56200.1"/>
    <property type="molecule type" value="Genomic_DNA"/>
</dbReference>
<dbReference type="RefSeq" id="WP_264894086.1">
    <property type="nucleotide sequence ID" value="NZ_CP110257.1"/>
</dbReference>
<reference evidence="2" key="1">
    <citation type="submission" date="2022-10" db="EMBL/GenBank/DDBJ databases">
        <title>Complete genome sequence of Schlegelella aquatica LMG 23380.</title>
        <authorList>
            <person name="Musilova J."/>
            <person name="Kourilova X."/>
            <person name="Bezdicek M."/>
            <person name="Hermankova K."/>
            <person name="Obruca S."/>
            <person name="Sedlar K."/>
        </authorList>
    </citation>
    <scope>NUCLEOTIDE SEQUENCE</scope>
    <source>
        <strain evidence="2">LMG 23380</strain>
    </source>
</reference>
<gene>
    <name evidence="2" type="ORF">OMP39_06405</name>
</gene>
<feature type="domain" description="AB hydrolase-1" evidence="1">
    <location>
        <begin position="47"/>
        <end position="139"/>
    </location>
</feature>
<dbReference type="Proteomes" id="UP001163266">
    <property type="component" value="Chromosome"/>
</dbReference>